<dbReference type="EMBL" id="ASPP01001546">
    <property type="protein sequence ID" value="ETO35509.1"/>
    <property type="molecule type" value="Genomic_DNA"/>
</dbReference>
<accession>X6PBS6</accession>
<feature type="repeat" description="Pumilio" evidence="2">
    <location>
        <begin position="347"/>
        <end position="382"/>
    </location>
</feature>
<dbReference type="Proteomes" id="UP000023152">
    <property type="component" value="Unassembled WGS sequence"/>
</dbReference>
<sequence>MTSEPSNLTLHNTNAGMSGDTNPDLNNTNTQLLTQLLAQQQPLVNSLHWNVLGSSAHPVSGGANIAPRSNMNSKSNATNGNTTIGVGLTMGSGVPPVAITTQSPNSHYGNVNVGPLMNDLYNTHFPSQRTFNLILKIKKIIKKKVCKESNGSCKTKKTIKKHDSTMFEMSGNLYYLSRHQDGCRLVQEKLRDSNNFNAIYSELCPHLSELMMDNFGHYVVETLFTQASDLKKLEMLKMIEQDIGTVACHKQGSFSIQSLMERITHPEQMEQFVKMLQSDIKKIILNNSGHFVILRYLQRHKYPWTRFIHKAIMSYPVEFATDHYGLRVMKSAMDTGPAEEMIGVYNAIVKHTNELVENQYGNYIVQHLLDIGPRPITDGIKEKMHGKFVRYSKQKFSSNVVEKCLRHSHTESKCENPNPKDWTAIIVRELCSKAEDLISDKYGNYCLQTALQTATANSALLDEFARNCRLHLDNLRENVKAKWIKLLNAAIAKNRVTNQTQKDLKYMWTFSKKKTKYVLSAFLLSIVDFLKCVAHFTIATTFCDLWECCFVSIIINFLFLFWKNLASKSQFQRKESMGICFKKKEM</sequence>
<name>X6PBS6_RETFI</name>
<dbReference type="OrthoDB" id="668540at2759"/>
<proteinExistence type="predicted"/>
<protein>
    <recommendedName>
        <fullName evidence="5">PUM-HD domain-containing protein</fullName>
    </recommendedName>
</protein>
<keyword evidence="1" id="KW-0677">Repeat</keyword>
<reference evidence="6 7" key="1">
    <citation type="journal article" date="2013" name="Curr. Biol.">
        <title>The Genome of the Foraminiferan Reticulomyxa filosa.</title>
        <authorList>
            <person name="Glockner G."/>
            <person name="Hulsmann N."/>
            <person name="Schleicher M."/>
            <person name="Noegel A.A."/>
            <person name="Eichinger L."/>
            <person name="Gallinger C."/>
            <person name="Pawlowski J."/>
            <person name="Sierra R."/>
            <person name="Euteneuer U."/>
            <person name="Pillet L."/>
            <person name="Moustafa A."/>
            <person name="Platzer M."/>
            <person name="Groth M."/>
            <person name="Szafranski K."/>
            <person name="Schliwa M."/>
        </authorList>
    </citation>
    <scope>NUCLEOTIDE SEQUENCE [LARGE SCALE GENOMIC DNA]</scope>
</reference>
<feature type="transmembrane region" description="Helical" evidence="4">
    <location>
        <begin position="544"/>
        <end position="562"/>
    </location>
</feature>
<keyword evidence="4" id="KW-1133">Transmembrane helix</keyword>
<dbReference type="PANTHER" id="PTHR12537:SF13">
    <property type="entry name" value="PUMILIO HOMOLOGY DOMAIN FAMILY MEMBER 4"/>
    <property type="match status" value="1"/>
</dbReference>
<dbReference type="PANTHER" id="PTHR12537">
    <property type="entry name" value="RNA BINDING PROTEIN PUMILIO-RELATED"/>
    <property type="match status" value="1"/>
</dbReference>
<evidence type="ECO:0000256" key="4">
    <source>
        <dbReference type="SAM" id="Phobius"/>
    </source>
</evidence>
<dbReference type="GO" id="GO:0010608">
    <property type="term" value="P:post-transcriptional regulation of gene expression"/>
    <property type="evidence" value="ECO:0007669"/>
    <property type="project" value="TreeGrafter"/>
</dbReference>
<keyword evidence="4" id="KW-0812">Transmembrane</keyword>
<evidence type="ECO:0000256" key="1">
    <source>
        <dbReference type="ARBA" id="ARBA00022737"/>
    </source>
</evidence>
<feature type="region of interest" description="Disordered" evidence="3">
    <location>
        <begin position="1"/>
        <end position="28"/>
    </location>
</feature>
<dbReference type="InterPro" id="IPR016024">
    <property type="entry name" value="ARM-type_fold"/>
</dbReference>
<dbReference type="PROSITE" id="PS50302">
    <property type="entry name" value="PUM"/>
    <property type="match status" value="3"/>
</dbReference>
<dbReference type="SMART" id="SM00025">
    <property type="entry name" value="Pumilio"/>
    <property type="match status" value="6"/>
</dbReference>
<evidence type="ECO:0000259" key="5">
    <source>
        <dbReference type="PROSITE" id="PS50303"/>
    </source>
</evidence>
<dbReference type="OMA" id="HTESKCE"/>
<dbReference type="InterPro" id="IPR011989">
    <property type="entry name" value="ARM-like"/>
</dbReference>
<gene>
    <name evidence="6" type="ORF">RFI_01553</name>
</gene>
<dbReference type="SUPFAM" id="SSF48371">
    <property type="entry name" value="ARM repeat"/>
    <property type="match status" value="1"/>
</dbReference>
<evidence type="ECO:0000313" key="6">
    <source>
        <dbReference type="EMBL" id="ETO35509.1"/>
    </source>
</evidence>
<dbReference type="Gene3D" id="1.25.10.10">
    <property type="entry name" value="Leucine-rich Repeat Variant"/>
    <property type="match status" value="1"/>
</dbReference>
<evidence type="ECO:0000313" key="7">
    <source>
        <dbReference type="Proteomes" id="UP000023152"/>
    </source>
</evidence>
<evidence type="ECO:0000256" key="3">
    <source>
        <dbReference type="SAM" id="MobiDB-lite"/>
    </source>
</evidence>
<evidence type="ECO:0000256" key="2">
    <source>
        <dbReference type="PROSITE-ProRule" id="PRU00317"/>
    </source>
</evidence>
<comment type="caution">
    <text evidence="6">The sequence shown here is derived from an EMBL/GenBank/DDBJ whole genome shotgun (WGS) entry which is preliminary data.</text>
</comment>
<dbReference type="Pfam" id="PF00806">
    <property type="entry name" value="PUF"/>
    <property type="match status" value="7"/>
</dbReference>
<feature type="repeat" description="Pumilio" evidence="2">
    <location>
        <begin position="202"/>
        <end position="237"/>
    </location>
</feature>
<organism evidence="6 7">
    <name type="scientific">Reticulomyxa filosa</name>
    <dbReference type="NCBI Taxonomy" id="46433"/>
    <lineage>
        <taxon>Eukaryota</taxon>
        <taxon>Sar</taxon>
        <taxon>Rhizaria</taxon>
        <taxon>Retaria</taxon>
        <taxon>Foraminifera</taxon>
        <taxon>Monothalamids</taxon>
        <taxon>Reticulomyxidae</taxon>
        <taxon>Reticulomyxa</taxon>
    </lineage>
</organism>
<dbReference type="GO" id="GO:0005737">
    <property type="term" value="C:cytoplasm"/>
    <property type="evidence" value="ECO:0007669"/>
    <property type="project" value="TreeGrafter"/>
</dbReference>
<dbReference type="AlphaFoldDB" id="X6PBS6"/>
<dbReference type="InterPro" id="IPR033133">
    <property type="entry name" value="PUM-HD"/>
</dbReference>
<keyword evidence="4" id="KW-0472">Membrane</keyword>
<dbReference type="GO" id="GO:0003729">
    <property type="term" value="F:mRNA binding"/>
    <property type="evidence" value="ECO:0007669"/>
    <property type="project" value="TreeGrafter"/>
</dbReference>
<dbReference type="PROSITE" id="PS50303">
    <property type="entry name" value="PUM_HD"/>
    <property type="match status" value="1"/>
</dbReference>
<keyword evidence="7" id="KW-1185">Reference proteome</keyword>
<feature type="domain" description="PUM-HD" evidence="5">
    <location>
        <begin position="147"/>
        <end position="495"/>
    </location>
</feature>
<dbReference type="InterPro" id="IPR001313">
    <property type="entry name" value="Pumilio_RNA-bd_rpt"/>
</dbReference>
<feature type="compositionally biased region" description="Polar residues" evidence="3">
    <location>
        <begin position="1"/>
        <end position="16"/>
    </location>
</feature>
<feature type="repeat" description="Pumilio" evidence="2">
    <location>
        <begin position="429"/>
        <end position="466"/>
    </location>
</feature>